<dbReference type="Pfam" id="PF00933">
    <property type="entry name" value="Glyco_hydro_3"/>
    <property type="match status" value="1"/>
</dbReference>
<feature type="region of interest" description="Disordered" evidence="6">
    <location>
        <begin position="42"/>
        <end position="99"/>
    </location>
</feature>
<evidence type="ECO:0000256" key="4">
    <source>
        <dbReference type="ARBA" id="ARBA00022801"/>
    </source>
</evidence>
<sequence>MRSAMSSTVPARRRLRPGLTALALGPLLLGLGACGVLGAAPAPATSTGPAPSTSGSASGPASARPSTPASPSGPASPSVSASASSSATPSATPAPSEDAAGRCAALVQRLTPEERVGQLLMVAVTSTGVTPEQAAAVGSTHAGSVILLGNSTAGLRSVQGAVADVRQAAVRPQRVGVLLAADQEGGLVQRLAGDGFSDIPSAEQQAKLSDDELAQKAELWGDQLDRAGINADLAPVADVVPPRLAAVNEPIAKLRRGYGSSPSAVAQKVDAFTTGMRQAGIATAVKHFPGIGAVRGNTDTATRVVDTTTTRRDPGLAGFRAAVDAGTDMVMVSSVVYTRIDPRRQAVFSPTVVHGMIRGDLGFTGVVISDDLAAAAVRDESPARRAVGFVRAGGDLAIVGDPTEAATMAEALVDRAADDPAFADRVDESAARVLALKDRRGLADC</sequence>
<dbReference type="GO" id="GO:0004563">
    <property type="term" value="F:beta-N-acetylhexosaminidase activity"/>
    <property type="evidence" value="ECO:0007669"/>
    <property type="project" value="UniProtKB-EC"/>
</dbReference>
<comment type="similarity">
    <text evidence="2">Belongs to the glycosyl hydrolase 3 family.</text>
</comment>
<dbReference type="InterPro" id="IPR019800">
    <property type="entry name" value="Glyco_hydro_3_AS"/>
</dbReference>
<keyword evidence="5 8" id="KW-0326">Glycosidase</keyword>
<dbReference type="InterPro" id="IPR050226">
    <property type="entry name" value="NagZ_Beta-hexosaminidase"/>
</dbReference>
<reference evidence="8 9" key="1">
    <citation type="submission" date="2021-03" db="EMBL/GenBank/DDBJ databases">
        <title>Sequencing the genomes of 1000 actinobacteria strains.</title>
        <authorList>
            <person name="Klenk H.-P."/>
        </authorList>
    </citation>
    <scope>NUCLEOTIDE SEQUENCE [LARGE SCALE GENOMIC DNA]</scope>
    <source>
        <strain evidence="8 9">DSM 12936</strain>
    </source>
</reference>
<gene>
    <name evidence="8" type="ORF">JOF54_002722</name>
</gene>
<evidence type="ECO:0000259" key="7">
    <source>
        <dbReference type="Pfam" id="PF00933"/>
    </source>
</evidence>
<evidence type="ECO:0000256" key="6">
    <source>
        <dbReference type="SAM" id="MobiDB-lite"/>
    </source>
</evidence>
<feature type="domain" description="Glycoside hydrolase family 3 N-terminal" evidence="7">
    <location>
        <begin position="113"/>
        <end position="435"/>
    </location>
</feature>
<dbReference type="EMBL" id="JAGIOB010000001">
    <property type="protein sequence ID" value="MBP2417800.1"/>
    <property type="molecule type" value="Genomic_DNA"/>
</dbReference>
<proteinExistence type="inferred from homology"/>
<evidence type="ECO:0000313" key="8">
    <source>
        <dbReference type="EMBL" id="MBP2417800.1"/>
    </source>
</evidence>
<keyword evidence="4 8" id="KW-0378">Hydrolase</keyword>
<protein>
    <recommendedName>
        <fullName evidence="3">beta-N-acetylhexosaminidase</fullName>
        <ecNumber evidence="3">3.2.1.52</ecNumber>
    </recommendedName>
</protein>
<dbReference type="Proteomes" id="UP000758168">
    <property type="component" value="Unassembled WGS sequence"/>
</dbReference>
<dbReference type="SUPFAM" id="SSF51445">
    <property type="entry name" value="(Trans)glycosidases"/>
    <property type="match status" value="1"/>
</dbReference>
<keyword evidence="9" id="KW-1185">Reference proteome</keyword>
<dbReference type="PANTHER" id="PTHR30480">
    <property type="entry name" value="BETA-HEXOSAMINIDASE-RELATED"/>
    <property type="match status" value="1"/>
</dbReference>
<name>A0ABS4ZAQ3_9ACTN</name>
<dbReference type="RefSeq" id="WP_210056766.1">
    <property type="nucleotide sequence ID" value="NZ_BAAAMH010000010.1"/>
</dbReference>
<evidence type="ECO:0000256" key="3">
    <source>
        <dbReference type="ARBA" id="ARBA00012663"/>
    </source>
</evidence>
<accession>A0ABS4ZAQ3</accession>
<dbReference type="PROSITE" id="PS51257">
    <property type="entry name" value="PROKAR_LIPOPROTEIN"/>
    <property type="match status" value="1"/>
</dbReference>
<dbReference type="InterPro" id="IPR036962">
    <property type="entry name" value="Glyco_hydro_3_N_sf"/>
</dbReference>
<dbReference type="Gene3D" id="3.20.20.300">
    <property type="entry name" value="Glycoside hydrolase, family 3, N-terminal domain"/>
    <property type="match status" value="1"/>
</dbReference>
<feature type="compositionally biased region" description="Low complexity" evidence="6">
    <location>
        <begin position="42"/>
        <end position="96"/>
    </location>
</feature>
<comment type="catalytic activity">
    <reaction evidence="1">
        <text>Hydrolysis of terminal non-reducing N-acetyl-D-hexosamine residues in N-acetyl-beta-D-hexosaminides.</text>
        <dbReference type="EC" id="3.2.1.52"/>
    </reaction>
</comment>
<dbReference type="PROSITE" id="PS00775">
    <property type="entry name" value="GLYCOSYL_HYDROL_F3"/>
    <property type="match status" value="1"/>
</dbReference>
<evidence type="ECO:0000313" key="9">
    <source>
        <dbReference type="Proteomes" id="UP000758168"/>
    </source>
</evidence>
<dbReference type="PANTHER" id="PTHR30480:SF13">
    <property type="entry name" value="BETA-HEXOSAMINIDASE"/>
    <property type="match status" value="1"/>
</dbReference>
<dbReference type="InterPro" id="IPR017853">
    <property type="entry name" value="GH"/>
</dbReference>
<dbReference type="InterPro" id="IPR001764">
    <property type="entry name" value="Glyco_hydro_3_N"/>
</dbReference>
<evidence type="ECO:0000256" key="2">
    <source>
        <dbReference type="ARBA" id="ARBA00005336"/>
    </source>
</evidence>
<dbReference type="EC" id="3.2.1.52" evidence="3"/>
<comment type="caution">
    <text evidence="8">The sequence shown here is derived from an EMBL/GenBank/DDBJ whole genome shotgun (WGS) entry which is preliminary data.</text>
</comment>
<evidence type="ECO:0000256" key="5">
    <source>
        <dbReference type="ARBA" id="ARBA00023295"/>
    </source>
</evidence>
<evidence type="ECO:0000256" key="1">
    <source>
        <dbReference type="ARBA" id="ARBA00001231"/>
    </source>
</evidence>
<organism evidence="8 9">
    <name type="scientific">Microlunatus capsulatus</name>
    <dbReference type="NCBI Taxonomy" id="99117"/>
    <lineage>
        <taxon>Bacteria</taxon>
        <taxon>Bacillati</taxon>
        <taxon>Actinomycetota</taxon>
        <taxon>Actinomycetes</taxon>
        <taxon>Propionibacteriales</taxon>
        <taxon>Propionibacteriaceae</taxon>
        <taxon>Microlunatus</taxon>
    </lineage>
</organism>